<dbReference type="Gene3D" id="2.40.10.220">
    <property type="entry name" value="predicted glycosyltransferase like domains"/>
    <property type="match status" value="1"/>
</dbReference>
<evidence type="ECO:0000259" key="3">
    <source>
        <dbReference type="PROSITE" id="PS50111"/>
    </source>
</evidence>
<evidence type="ECO:0000313" key="4">
    <source>
        <dbReference type="EMBL" id="QCI66731.1"/>
    </source>
</evidence>
<organism evidence="4 5">
    <name type="scientific">Phreatobacter stygius</name>
    <dbReference type="NCBI Taxonomy" id="1940610"/>
    <lineage>
        <taxon>Bacteria</taxon>
        <taxon>Pseudomonadati</taxon>
        <taxon>Pseudomonadota</taxon>
        <taxon>Alphaproteobacteria</taxon>
        <taxon>Hyphomicrobiales</taxon>
        <taxon>Phreatobacteraceae</taxon>
        <taxon>Phreatobacter</taxon>
    </lineage>
</organism>
<dbReference type="KEGG" id="pstg:E8M01_22310"/>
<dbReference type="Gene3D" id="1.10.287.950">
    <property type="entry name" value="Methyl-accepting chemotaxis protein"/>
    <property type="match status" value="1"/>
</dbReference>
<dbReference type="GO" id="GO:0007165">
    <property type="term" value="P:signal transduction"/>
    <property type="evidence" value="ECO:0007669"/>
    <property type="project" value="UniProtKB-KW"/>
</dbReference>
<dbReference type="Pfam" id="PF07238">
    <property type="entry name" value="PilZ"/>
    <property type="match status" value="1"/>
</dbReference>
<protein>
    <recommendedName>
        <fullName evidence="3">Methyl-accepting transducer domain-containing protein</fullName>
    </recommendedName>
</protein>
<dbReference type="GO" id="GO:0035438">
    <property type="term" value="F:cyclic-di-GMP binding"/>
    <property type="evidence" value="ECO:0007669"/>
    <property type="project" value="InterPro"/>
</dbReference>
<dbReference type="OrthoDB" id="2489132at2"/>
<evidence type="ECO:0000313" key="5">
    <source>
        <dbReference type="Proteomes" id="UP000298781"/>
    </source>
</evidence>
<dbReference type="InterPro" id="IPR004089">
    <property type="entry name" value="MCPsignal_dom"/>
</dbReference>
<dbReference type="Proteomes" id="UP000298781">
    <property type="component" value="Chromosome"/>
</dbReference>
<dbReference type="AlphaFoldDB" id="A0A4D7B1Q3"/>
<dbReference type="PANTHER" id="PTHR32089">
    <property type="entry name" value="METHYL-ACCEPTING CHEMOTAXIS PROTEIN MCPB"/>
    <property type="match status" value="1"/>
</dbReference>
<keyword evidence="5" id="KW-1185">Reference proteome</keyword>
<feature type="domain" description="Methyl-accepting transducer" evidence="3">
    <location>
        <begin position="61"/>
        <end position="300"/>
    </location>
</feature>
<dbReference type="SUPFAM" id="SSF141371">
    <property type="entry name" value="PilZ domain-like"/>
    <property type="match status" value="1"/>
</dbReference>
<accession>A0A4D7B1Q3</accession>
<gene>
    <name evidence="4" type="ORF">E8M01_22310</name>
</gene>
<dbReference type="GO" id="GO:0016020">
    <property type="term" value="C:membrane"/>
    <property type="evidence" value="ECO:0007669"/>
    <property type="project" value="InterPro"/>
</dbReference>
<dbReference type="EMBL" id="CP039690">
    <property type="protein sequence ID" value="QCI66731.1"/>
    <property type="molecule type" value="Genomic_DNA"/>
</dbReference>
<keyword evidence="1 2" id="KW-0807">Transducer</keyword>
<dbReference type="InterPro" id="IPR009875">
    <property type="entry name" value="PilZ_domain"/>
</dbReference>
<dbReference type="PANTHER" id="PTHR32089:SF112">
    <property type="entry name" value="LYSOZYME-LIKE PROTEIN-RELATED"/>
    <property type="match status" value="1"/>
</dbReference>
<dbReference type="PROSITE" id="PS50111">
    <property type="entry name" value="CHEMOTAXIS_TRANSDUC_2"/>
    <property type="match status" value="1"/>
</dbReference>
<reference evidence="4 5" key="1">
    <citation type="submission" date="2019-04" db="EMBL/GenBank/DDBJ databases">
        <title>Phreatobacter aquaticus sp. nov.</title>
        <authorList>
            <person name="Choi A."/>
        </authorList>
    </citation>
    <scope>NUCLEOTIDE SEQUENCE [LARGE SCALE GENOMIC DNA]</scope>
    <source>
        <strain evidence="4 5">KCTC 52518</strain>
    </source>
</reference>
<name>A0A4D7B1Q3_9HYPH</name>
<dbReference type="SMART" id="SM00283">
    <property type="entry name" value="MA"/>
    <property type="match status" value="1"/>
</dbReference>
<sequence>MPGLEETAMGFGHLLKGRRKSDAVHAHEAGPPPAAGPSAAEVEIIRLKAEIAQVRDTIDLVESDLMAVIRDVSSSADKVHDGTAAAARALAAIRERSGALNGLAAGASENSRELASATEKFTQSATEIGGQVRQATQLTDQAIEAAGSASQSVDSLRASSAEIDQVVGLIAKIARQTNLLALNATIEAARAGELGKGFAVVATEVKMLSQETQKATDEIARRIAQLQADSQSSISAVQRIAGAVEAIRPVFASVADAVEEQVASIGALSRSAGETARFVETVASGAGAIDEAAREAEDTSLAADTAGKRAQALTEKLRSRFTIFLRQSEIGDRRRFDRLPADIGVKVSGQGISIEAKTIDLSEDGMLLAVPDLSRIKDSGHYDCAMAGIGKVQLRVVAKSSLGLHGQFVKIDERTRAALDGKLIELRAADAERVERAVQAAAEIGSAIEAAIEAGKLTREDAFDNAYVEIAGSNPLQHSTRYLRAFEAILPAIQERWLGLDKRMTFCAAVDRNAYLPVHNKVCSQPQRPDDPAWNAVNARNKRIFDDRAGLSAARNVRPFLIQSYARDMGNGTIVMMKEIDAPIRIFGKHWGGLRMAYKL</sequence>
<proteinExistence type="predicted"/>
<dbReference type="SUPFAM" id="SSF58104">
    <property type="entry name" value="Methyl-accepting chemotaxis protein (MCP) signaling domain"/>
    <property type="match status" value="1"/>
</dbReference>
<dbReference type="Pfam" id="PF00015">
    <property type="entry name" value="MCPsignal"/>
    <property type="match status" value="1"/>
</dbReference>
<evidence type="ECO:0000256" key="2">
    <source>
        <dbReference type="PROSITE-ProRule" id="PRU00284"/>
    </source>
</evidence>
<evidence type="ECO:0000256" key="1">
    <source>
        <dbReference type="ARBA" id="ARBA00023224"/>
    </source>
</evidence>